<organism evidence="1 2">
    <name type="scientific">Pseudohaliea rubra DSM 19751</name>
    <dbReference type="NCBI Taxonomy" id="1265313"/>
    <lineage>
        <taxon>Bacteria</taxon>
        <taxon>Pseudomonadati</taxon>
        <taxon>Pseudomonadota</taxon>
        <taxon>Gammaproteobacteria</taxon>
        <taxon>Cellvibrionales</taxon>
        <taxon>Halieaceae</taxon>
        <taxon>Pseudohaliea</taxon>
    </lineage>
</organism>
<evidence type="ECO:0000313" key="1">
    <source>
        <dbReference type="EMBL" id="KGE03277.1"/>
    </source>
</evidence>
<gene>
    <name evidence="1" type="ORF">HRUBRA_02142</name>
</gene>
<keyword evidence="2" id="KW-1185">Reference proteome</keyword>
<dbReference type="HOGENOM" id="CLU_1265482_0_0_6"/>
<dbReference type="EMBL" id="AUVB01000061">
    <property type="protein sequence ID" value="KGE03277.1"/>
    <property type="molecule type" value="Genomic_DNA"/>
</dbReference>
<evidence type="ECO:0000313" key="2">
    <source>
        <dbReference type="Proteomes" id="UP000029640"/>
    </source>
</evidence>
<comment type="caution">
    <text evidence="1">The sequence shown here is derived from an EMBL/GenBank/DDBJ whole genome shotgun (WGS) entry which is preliminary data.</text>
</comment>
<sequence>MRNDFPACPRLFLTYTTRQLRYRELERLIDGQGWRHPVDTSLFGLISLDNVKQEHQWIHHRIPPLPQRMRFVPWQEVTPALHRKVRSLLAEEESAASCDPDANIANRMDSIGGVLLEEDEVAGWMAHHRSSALPGVLRYGPLFTRPGYRMRGLSMRLWYFTLWRHVALESERFPQMMVDIAVGHNADKRFQRRYAPYMDEVFSGRRAEKPLQDAACRA</sequence>
<protein>
    <recommendedName>
        <fullName evidence="3">N-acetyltransferase domain-containing protein</fullName>
    </recommendedName>
</protein>
<dbReference type="AlphaFoldDB" id="A0A095VP74"/>
<proteinExistence type="predicted"/>
<evidence type="ECO:0008006" key="3">
    <source>
        <dbReference type="Google" id="ProtNLM"/>
    </source>
</evidence>
<reference evidence="1 2" key="1">
    <citation type="journal article" date="2014" name="Genome Announc.">
        <title>Genome Sequence of Gammaproteobacterial Pseudohaliea rubra Type Strain DSM 19751, Isolated from Coastal Seawater of the Mediterranean Sea.</title>
        <authorList>
            <person name="Spring S."/>
            <person name="Fiebig A."/>
            <person name="Riedel T."/>
            <person name="Goker M."/>
            <person name="Klenk H.P."/>
        </authorList>
    </citation>
    <scope>NUCLEOTIDE SEQUENCE [LARGE SCALE GENOMIC DNA]</scope>
    <source>
        <strain evidence="1 2">DSM 19751</strain>
    </source>
</reference>
<name>A0A095VP74_9GAMM</name>
<accession>A0A095VP74</accession>
<dbReference type="STRING" id="1265313.HRUBRA_02142"/>
<dbReference type="Proteomes" id="UP000029640">
    <property type="component" value="Unassembled WGS sequence"/>
</dbReference>